<dbReference type="EMBL" id="AODQ01000164">
    <property type="protein sequence ID" value="EMR00939.1"/>
    <property type="molecule type" value="Genomic_DNA"/>
</dbReference>
<dbReference type="eggNOG" id="ENOG50342NY">
    <property type="taxonomic scope" value="Bacteria"/>
</dbReference>
<evidence type="ECO:0000313" key="2">
    <source>
        <dbReference type="Proteomes" id="UP000011910"/>
    </source>
</evidence>
<accession>M7NR08</accession>
<evidence type="ECO:0000313" key="1">
    <source>
        <dbReference type="EMBL" id="EMR00939.1"/>
    </source>
</evidence>
<proteinExistence type="predicted"/>
<dbReference type="AlphaFoldDB" id="M7NR08"/>
<organism evidence="1 2">
    <name type="scientific">Cesiribacter andamanensis AMV16</name>
    <dbReference type="NCBI Taxonomy" id="1279009"/>
    <lineage>
        <taxon>Bacteria</taxon>
        <taxon>Pseudomonadati</taxon>
        <taxon>Bacteroidota</taxon>
        <taxon>Cytophagia</taxon>
        <taxon>Cytophagales</taxon>
        <taxon>Cesiribacteraceae</taxon>
        <taxon>Cesiribacter</taxon>
    </lineage>
</organism>
<dbReference type="STRING" id="1279009.ADICEAN_03934"/>
<sequence length="219" mass="26126">MNHFLKFTTFSTVLLLLVLPATLEAQQWSRFWKPGQLILLDGDTLTGELRYDIVNDAVQIRLEDDRIHSYSGKKLLTFSIEEHPRRAVRRFYSLPYQVRGNYQAQRLFEVLYEGKLTLLCRPYMEHLVDVAYEEEEESGKKKQDPVYEYYFLQADGSVHLYRPRLGRLLSIMSSRHREIRSYMQDYHLRYDQMRDLVRITAYYNALPAAADREKNFQPE</sequence>
<comment type="caution">
    <text evidence="1">The sequence shown here is derived from an EMBL/GenBank/DDBJ whole genome shotgun (WGS) entry which is preliminary data.</text>
</comment>
<protein>
    <submittedName>
        <fullName evidence="1">Uncharacterized protein</fullName>
    </submittedName>
</protein>
<name>M7NR08_9BACT</name>
<dbReference type="RefSeq" id="WP_009197311.1">
    <property type="nucleotide sequence ID" value="NZ_AODQ01000164.1"/>
</dbReference>
<dbReference type="OrthoDB" id="979024at2"/>
<dbReference type="Proteomes" id="UP000011910">
    <property type="component" value="Unassembled WGS sequence"/>
</dbReference>
<gene>
    <name evidence="1" type="ORF">ADICEAN_03934</name>
</gene>
<reference evidence="1 2" key="1">
    <citation type="journal article" date="2013" name="Genome Announc.">
        <title>Draft Genome Sequence of Cesiribacter andamanensis Strain AMV16T, Isolated from a Soil Sample from a Mud Volcano in the Andaman Islands, India.</title>
        <authorList>
            <person name="Shivaji S."/>
            <person name="Ara S."/>
            <person name="Begum Z."/>
            <person name="Srinivas T.N."/>
            <person name="Singh A."/>
            <person name="Kumar Pinnaka A."/>
        </authorList>
    </citation>
    <scope>NUCLEOTIDE SEQUENCE [LARGE SCALE GENOMIC DNA]</scope>
    <source>
        <strain evidence="1 2">AMV16</strain>
    </source>
</reference>
<keyword evidence="2" id="KW-1185">Reference proteome</keyword>